<reference evidence="2 3" key="1">
    <citation type="submission" date="2015-09" db="EMBL/GenBank/DDBJ databases">
        <title>Draft genome of the parasitic nematode Teladorsagia circumcincta isolate WARC Sus (inbred).</title>
        <authorList>
            <person name="Mitreva M."/>
        </authorList>
    </citation>
    <scope>NUCLEOTIDE SEQUENCE [LARGE SCALE GENOMIC DNA]</scope>
    <source>
        <strain evidence="2 3">S</strain>
    </source>
</reference>
<evidence type="ECO:0000313" key="3">
    <source>
        <dbReference type="Proteomes" id="UP000230423"/>
    </source>
</evidence>
<name>A0A2G9TN89_TELCI</name>
<feature type="region of interest" description="Disordered" evidence="1">
    <location>
        <begin position="37"/>
        <end position="69"/>
    </location>
</feature>
<protein>
    <submittedName>
        <fullName evidence="2">Uncharacterized protein</fullName>
    </submittedName>
</protein>
<dbReference type="EMBL" id="KZ359310">
    <property type="protein sequence ID" value="PIO58942.1"/>
    <property type="molecule type" value="Genomic_DNA"/>
</dbReference>
<dbReference type="Proteomes" id="UP000230423">
    <property type="component" value="Unassembled WGS sequence"/>
</dbReference>
<gene>
    <name evidence="2" type="ORF">TELCIR_19608</name>
</gene>
<dbReference type="AlphaFoldDB" id="A0A2G9TN89"/>
<feature type="region of interest" description="Disordered" evidence="1">
    <location>
        <begin position="1"/>
        <end position="22"/>
    </location>
</feature>
<keyword evidence="3" id="KW-1185">Reference proteome</keyword>
<sequence length="103" mass="10952">MEESYGRDPRFSGGLDYNPSPIRDISRYVEPLDDFCDSARMGPPQSRPERITYPTMGGGGVGGAGSGGAPPFGQSYPAFAAQSFGGMMDYGSRGRSPAGRSYR</sequence>
<feature type="compositionally biased region" description="Gly residues" evidence="1">
    <location>
        <begin position="56"/>
        <end position="69"/>
    </location>
</feature>
<accession>A0A2G9TN89</accession>
<evidence type="ECO:0000256" key="1">
    <source>
        <dbReference type="SAM" id="MobiDB-lite"/>
    </source>
</evidence>
<proteinExistence type="predicted"/>
<feature type="compositionally biased region" description="Basic and acidic residues" evidence="1">
    <location>
        <begin position="1"/>
        <end position="10"/>
    </location>
</feature>
<organism evidence="2 3">
    <name type="scientific">Teladorsagia circumcincta</name>
    <name type="common">Brown stomach worm</name>
    <name type="synonym">Ostertagia circumcincta</name>
    <dbReference type="NCBI Taxonomy" id="45464"/>
    <lineage>
        <taxon>Eukaryota</taxon>
        <taxon>Metazoa</taxon>
        <taxon>Ecdysozoa</taxon>
        <taxon>Nematoda</taxon>
        <taxon>Chromadorea</taxon>
        <taxon>Rhabditida</taxon>
        <taxon>Rhabditina</taxon>
        <taxon>Rhabditomorpha</taxon>
        <taxon>Strongyloidea</taxon>
        <taxon>Trichostrongylidae</taxon>
        <taxon>Teladorsagia</taxon>
    </lineage>
</organism>
<dbReference type="OrthoDB" id="5875531at2759"/>
<evidence type="ECO:0000313" key="2">
    <source>
        <dbReference type="EMBL" id="PIO58942.1"/>
    </source>
</evidence>